<evidence type="ECO:0000313" key="2">
    <source>
        <dbReference type="Proteomes" id="UP000222640"/>
    </source>
</evidence>
<evidence type="ECO:0000313" key="1">
    <source>
        <dbReference type="EMBL" id="ASD51642.1"/>
    </source>
</evidence>
<dbReference type="Proteomes" id="UP000222640">
    <property type="component" value="Segment"/>
</dbReference>
<proteinExistence type="predicted"/>
<reference evidence="1 2" key="1">
    <citation type="submission" date="2017-04" db="EMBL/GenBank/DDBJ databases">
        <title>Long-term genomic coevolution of host-parasite interaction in the natural environment.</title>
        <authorList>
            <person name="Laanto E."/>
            <person name="Hoikkala V."/>
            <person name="Ravantti J."/>
            <person name="Sundberg L.-R."/>
        </authorList>
    </citation>
    <scope>NUCLEOTIDE SEQUENCE [LARGE SCALE GENOMIC DNA]</scope>
</reference>
<accession>A0A218M4U1</accession>
<organism evidence="1 2">
    <name type="scientific">Flavobacterium phage FCV-3</name>
    <dbReference type="NCBI Taxonomy" id="1983586"/>
    <lineage>
        <taxon>Viruses</taxon>
        <taxon>Duplodnaviria</taxon>
        <taxon>Heunggongvirae</taxon>
        <taxon>Uroviricota</taxon>
        <taxon>Caudoviricetes</taxon>
        <taxon>Ficleduovirus</taxon>
        <taxon>Ficleduovirus FCV1</taxon>
    </lineage>
</organism>
<name>A0A218M4U1_9CAUD</name>
<dbReference type="EMBL" id="KY951963">
    <property type="protein sequence ID" value="ASD51642.1"/>
    <property type="molecule type" value="Genomic_DNA"/>
</dbReference>
<sequence>MELIKEIVFKDPPTKWTLHYKKEKFDKEGKRITHQDFYLTANLFYADRTSYHLTSKIIYDFKNYLLPYLSNIPKLEKMKTEMIIYKDKHIDLDNTWFFYYKLILDILKTPTKRQLDNSLKKGKSIITTNTILDDNTKFVDEFNCKFIKGENKIVFKIYGEILLEQPKLDLFFI</sequence>
<protein>
    <submittedName>
        <fullName evidence="1">Uncharacterized protein</fullName>
    </submittedName>
</protein>